<feature type="chain" id="PRO_5035247190" description="Beta-lactamase" evidence="9">
    <location>
        <begin position="22"/>
        <end position="262"/>
    </location>
</feature>
<comment type="caution">
    <text evidence="11">The sequence shown here is derived from an EMBL/GenBank/DDBJ whole genome shotgun (WGS) entry which is preliminary data.</text>
</comment>
<feature type="signal peptide" evidence="9">
    <location>
        <begin position="1"/>
        <end position="21"/>
    </location>
</feature>
<protein>
    <recommendedName>
        <fullName evidence="3 8">Beta-lactamase</fullName>
        <ecNumber evidence="3 8">3.5.2.6</ecNumber>
    </recommendedName>
</protein>
<evidence type="ECO:0000313" key="11">
    <source>
        <dbReference type="EMBL" id="MBJ6725594.1"/>
    </source>
</evidence>
<evidence type="ECO:0000256" key="9">
    <source>
        <dbReference type="SAM" id="SignalP"/>
    </source>
</evidence>
<comment type="similarity">
    <text evidence="2 8">Belongs to the class-D beta-lactamase family.</text>
</comment>
<evidence type="ECO:0000256" key="5">
    <source>
        <dbReference type="ARBA" id="ARBA00022801"/>
    </source>
</evidence>
<dbReference type="EMBL" id="JAEMHM010000009">
    <property type="protein sequence ID" value="MBJ6725594.1"/>
    <property type="molecule type" value="Genomic_DNA"/>
</dbReference>
<dbReference type="SUPFAM" id="SSF56601">
    <property type="entry name" value="beta-lactamase/transpeptidase-like"/>
    <property type="match status" value="1"/>
</dbReference>
<dbReference type="GO" id="GO:0017001">
    <property type="term" value="P:antibiotic catabolic process"/>
    <property type="evidence" value="ECO:0007669"/>
    <property type="project" value="InterPro"/>
</dbReference>
<dbReference type="Gene3D" id="3.40.710.10">
    <property type="entry name" value="DD-peptidase/beta-lactamase superfamily"/>
    <property type="match status" value="1"/>
</dbReference>
<dbReference type="RefSeq" id="WP_199384482.1">
    <property type="nucleotide sequence ID" value="NZ_JAEMHM010000009.1"/>
</dbReference>
<gene>
    <name evidence="11" type="primary">blaOXA</name>
    <name evidence="11" type="ORF">JFN93_12810</name>
</gene>
<dbReference type="NCBIfam" id="NF012161">
    <property type="entry name" value="bla_class_D_main"/>
    <property type="match status" value="1"/>
</dbReference>
<evidence type="ECO:0000256" key="1">
    <source>
        <dbReference type="ARBA" id="ARBA00001526"/>
    </source>
</evidence>
<dbReference type="InterPro" id="IPR002137">
    <property type="entry name" value="Beta-lactam_class-D_AS"/>
</dbReference>
<comment type="catalytic activity">
    <reaction evidence="1 8">
        <text>a beta-lactam + H2O = a substituted beta-amino acid</text>
        <dbReference type="Rhea" id="RHEA:20401"/>
        <dbReference type="ChEBI" id="CHEBI:15377"/>
        <dbReference type="ChEBI" id="CHEBI:35627"/>
        <dbReference type="ChEBI" id="CHEBI:140347"/>
        <dbReference type="EC" id="3.5.2.6"/>
    </reaction>
</comment>
<feature type="modified residue" description="N6-carboxylysine" evidence="7">
    <location>
        <position position="68"/>
    </location>
</feature>
<sequence length="262" mass="29431">MPNILLMLALFLFTLTSPAFAEDAGMARLFNEKNIQGTIVISSLDGTTTYSHNDTRAATRMLPASTFKIPNTLIALEEGAIADETQVLKWDGKVRSIAVWNKDQTVESAFKSSCVWVYQELAQRIGTARYESYLTRIGYGNARPTPVLTTFWLEGDLRISALEQIAFLKRLYRREFPFKPASYDVLKRIMIVEQTPTYTVHVKTGWANFGATTAPQIGWYVGYLETKGNVWLFALNMDISKPADAGLRQKIVMEALKSKGIL</sequence>
<dbReference type="PANTHER" id="PTHR30627:SF6">
    <property type="entry name" value="BETA-LACTAMASE YBXI-RELATED"/>
    <property type="match status" value="1"/>
</dbReference>
<dbReference type="AlphaFoldDB" id="A0A8J7LVJ5"/>
<dbReference type="PANTHER" id="PTHR30627">
    <property type="entry name" value="PEPTIDOGLYCAN D,D-TRANSPEPTIDASE"/>
    <property type="match status" value="1"/>
</dbReference>
<dbReference type="GO" id="GO:0071555">
    <property type="term" value="P:cell wall organization"/>
    <property type="evidence" value="ECO:0007669"/>
    <property type="project" value="TreeGrafter"/>
</dbReference>
<keyword evidence="12" id="KW-1185">Reference proteome</keyword>
<evidence type="ECO:0000256" key="3">
    <source>
        <dbReference type="ARBA" id="ARBA00012865"/>
    </source>
</evidence>
<dbReference type="InterPro" id="IPR050515">
    <property type="entry name" value="Beta-lactam/transpept"/>
</dbReference>
<evidence type="ECO:0000256" key="4">
    <source>
        <dbReference type="ARBA" id="ARBA00022729"/>
    </source>
</evidence>
<evidence type="ECO:0000259" key="10">
    <source>
        <dbReference type="Pfam" id="PF00905"/>
    </source>
</evidence>
<dbReference type="Proteomes" id="UP000636888">
    <property type="component" value="Unassembled WGS sequence"/>
</dbReference>
<feature type="active site" description="Acyl-ester intermediate" evidence="7">
    <location>
        <position position="65"/>
    </location>
</feature>
<reference evidence="11" key="1">
    <citation type="submission" date="2020-12" db="EMBL/GenBank/DDBJ databases">
        <title>Geomonas sp. Red875, isolated from river sediment.</title>
        <authorList>
            <person name="Xu Z."/>
            <person name="Zhang Z."/>
            <person name="Masuda Y."/>
            <person name="Itoh H."/>
            <person name="Senoo K."/>
        </authorList>
    </citation>
    <scope>NUCLEOTIDE SEQUENCE</scope>
    <source>
        <strain evidence="11">Red875</strain>
    </source>
</reference>
<evidence type="ECO:0000256" key="7">
    <source>
        <dbReference type="PIRSR" id="PIRSR602137-50"/>
    </source>
</evidence>
<evidence type="ECO:0000313" key="12">
    <source>
        <dbReference type="Proteomes" id="UP000636888"/>
    </source>
</evidence>
<keyword evidence="6 8" id="KW-0046">Antibiotic resistance</keyword>
<accession>A0A8J7LVJ5</accession>
<keyword evidence="4 9" id="KW-0732">Signal</keyword>
<dbReference type="EC" id="3.5.2.6" evidence="3 8"/>
<proteinExistence type="inferred from homology"/>
<dbReference type="GO" id="GO:0008800">
    <property type="term" value="F:beta-lactamase activity"/>
    <property type="evidence" value="ECO:0007669"/>
    <property type="project" value="UniProtKB-UniRule"/>
</dbReference>
<dbReference type="PROSITE" id="PS00337">
    <property type="entry name" value="BETA_LACTAMASE_D"/>
    <property type="match status" value="1"/>
</dbReference>
<dbReference type="InterPro" id="IPR012338">
    <property type="entry name" value="Beta-lactam/transpept-like"/>
</dbReference>
<name>A0A8J7LVJ5_9BACT</name>
<feature type="domain" description="Penicillin-binding protein transpeptidase" evidence="10">
    <location>
        <begin position="54"/>
        <end position="254"/>
    </location>
</feature>
<dbReference type="GO" id="GO:0005886">
    <property type="term" value="C:plasma membrane"/>
    <property type="evidence" value="ECO:0007669"/>
    <property type="project" value="TreeGrafter"/>
</dbReference>
<dbReference type="Pfam" id="PF00905">
    <property type="entry name" value="Transpeptidase"/>
    <property type="match status" value="1"/>
</dbReference>
<organism evidence="11 12">
    <name type="scientific">Geomesophilobacter sediminis</name>
    <dbReference type="NCBI Taxonomy" id="2798584"/>
    <lineage>
        <taxon>Bacteria</taxon>
        <taxon>Pseudomonadati</taxon>
        <taxon>Thermodesulfobacteriota</taxon>
        <taxon>Desulfuromonadia</taxon>
        <taxon>Geobacterales</taxon>
        <taxon>Geobacteraceae</taxon>
        <taxon>Geomesophilobacter</taxon>
    </lineage>
</organism>
<dbReference type="GO" id="GO:0046677">
    <property type="term" value="P:response to antibiotic"/>
    <property type="evidence" value="ECO:0007669"/>
    <property type="project" value="UniProtKB-UniRule"/>
</dbReference>
<evidence type="ECO:0000256" key="2">
    <source>
        <dbReference type="ARBA" id="ARBA00007898"/>
    </source>
</evidence>
<dbReference type="GO" id="GO:0008658">
    <property type="term" value="F:penicillin binding"/>
    <property type="evidence" value="ECO:0007669"/>
    <property type="project" value="InterPro"/>
</dbReference>
<evidence type="ECO:0000256" key="8">
    <source>
        <dbReference type="RuleBase" id="RU361140"/>
    </source>
</evidence>
<keyword evidence="5 8" id="KW-0378">Hydrolase</keyword>
<evidence type="ECO:0000256" key="6">
    <source>
        <dbReference type="ARBA" id="ARBA00023251"/>
    </source>
</evidence>
<dbReference type="InterPro" id="IPR001460">
    <property type="entry name" value="PCN-bd_Tpept"/>
</dbReference>